<accession>A0A7U4E3U4</accession>
<reference evidence="1 2" key="2">
    <citation type="journal article" date="2012" name="Stand. Genomic Sci.">
        <title>Complete genome sequence of the aquatic bacterium Runella slithyformis type strain (LSU 4(T)).</title>
        <authorList>
            <person name="Copeland A."/>
            <person name="Zhang X."/>
            <person name="Misra M."/>
            <person name="Lapidus A."/>
            <person name="Nolan M."/>
            <person name="Lucas S."/>
            <person name="Deshpande S."/>
            <person name="Cheng J.F."/>
            <person name="Tapia R."/>
            <person name="Goodwin L.A."/>
            <person name="Pitluck S."/>
            <person name="Liolios K."/>
            <person name="Pagani I."/>
            <person name="Ivanova N."/>
            <person name="Mikhailova N."/>
            <person name="Pati A."/>
            <person name="Chen A."/>
            <person name="Palaniappan K."/>
            <person name="Land M."/>
            <person name="Hauser L."/>
            <person name="Pan C."/>
            <person name="Jeffries C.D."/>
            <person name="Detter J.C."/>
            <person name="Brambilla E.M."/>
            <person name="Rohde M."/>
            <person name="Djao O.D."/>
            <person name="Goker M."/>
            <person name="Sikorski J."/>
            <person name="Tindall B.J."/>
            <person name="Woyke T."/>
            <person name="Bristow J."/>
            <person name="Eisen J.A."/>
            <person name="Markowitz V."/>
            <person name="Hugenholtz P."/>
            <person name="Kyrpides N.C."/>
            <person name="Klenk H.P."/>
            <person name="Mavromatis K."/>
        </authorList>
    </citation>
    <scope>NUCLEOTIDE SEQUENCE [LARGE SCALE GENOMIC DNA]</scope>
    <source>
        <strain evidence="2">ATCC 29530 / DSM 19594 / LMG 11500 / NCIMB 11436 / LSU 4</strain>
    </source>
</reference>
<keyword evidence="2" id="KW-1185">Reference proteome</keyword>
<dbReference type="Proteomes" id="UP000000493">
    <property type="component" value="Chromosome"/>
</dbReference>
<evidence type="ECO:0000313" key="1">
    <source>
        <dbReference type="EMBL" id="AEI46766.1"/>
    </source>
</evidence>
<proteinExistence type="predicted"/>
<organism evidence="1 2">
    <name type="scientific">Runella slithyformis (strain ATCC 29530 / DSM 19594 / LMG 11500 / NCIMB 11436 / LSU 4)</name>
    <dbReference type="NCBI Taxonomy" id="761193"/>
    <lineage>
        <taxon>Bacteria</taxon>
        <taxon>Pseudomonadati</taxon>
        <taxon>Bacteroidota</taxon>
        <taxon>Cytophagia</taxon>
        <taxon>Cytophagales</taxon>
        <taxon>Spirosomataceae</taxon>
        <taxon>Runella</taxon>
    </lineage>
</organism>
<protein>
    <submittedName>
        <fullName evidence="1">Uncharacterized protein</fullName>
    </submittedName>
</protein>
<dbReference type="EMBL" id="CP002859">
    <property type="protein sequence ID" value="AEI46766.1"/>
    <property type="molecule type" value="Genomic_DNA"/>
</dbReference>
<dbReference type="RefSeq" id="WP_013926091.1">
    <property type="nucleotide sequence ID" value="NC_015703.1"/>
</dbReference>
<reference evidence="2" key="1">
    <citation type="submission" date="2011-06" db="EMBL/GenBank/DDBJ databases">
        <title>The complete genome of chromosome of Runella slithyformis DSM 19594.</title>
        <authorList>
            <consortium name="US DOE Joint Genome Institute (JGI-PGF)"/>
            <person name="Lucas S."/>
            <person name="Han J."/>
            <person name="Lapidus A."/>
            <person name="Bruce D."/>
            <person name="Goodwin L."/>
            <person name="Pitluck S."/>
            <person name="Peters L."/>
            <person name="Kyrpides N."/>
            <person name="Mavromatis K."/>
            <person name="Ivanova N."/>
            <person name="Ovchinnikova G."/>
            <person name="Zhang X."/>
            <person name="Misra M."/>
            <person name="Detter J.C."/>
            <person name="Tapia R."/>
            <person name="Han C."/>
            <person name="Land M."/>
            <person name="Hauser L."/>
            <person name="Markowitz V."/>
            <person name="Cheng J.-F."/>
            <person name="Hugenholtz P."/>
            <person name="Woyke T."/>
            <person name="Wu D."/>
            <person name="Tindall B."/>
            <person name="Faehrich R."/>
            <person name="Brambilla E."/>
            <person name="Klenk H.-P."/>
            <person name="Eisen J.A."/>
        </authorList>
    </citation>
    <scope>NUCLEOTIDE SEQUENCE [LARGE SCALE GENOMIC DNA]</scope>
    <source>
        <strain evidence="2">ATCC 29530 / DSM 19594 / LMG 11500 / NCIMB 11436 / LSU 4</strain>
    </source>
</reference>
<sequence>MILHINLRLYEYEAVSLKGYLIAKLQDITKLNGHAPDADFVLCEWLTNKFGAQVAGIERRGPKTPQKVVIPVSVARILWKNWQQEPIPATLTMVLGGIDAQLKNLNLHPR</sequence>
<dbReference type="AlphaFoldDB" id="A0A7U4E3U4"/>
<evidence type="ECO:0000313" key="2">
    <source>
        <dbReference type="Proteomes" id="UP000000493"/>
    </source>
</evidence>
<dbReference type="KEGG" id="rsi:Runsl_0314"/>
<name>A0A7U4E3U4_RUNSL</name>
<gene>
    <name evidence="1" type="ordered locus">Runsl_0314</name>
</gene>